<dbReference type="Gene3D" id="3.40.50.300">
    <property type="entry name" value="P-loop containing nucleotide triphosphate hydrolases"/>
    <property type="match status" value="2"/>
</dbReference>
<evidence type="ECO:0000259" key="5">
    <source>
        <dbReference type="PROSITE" id="PS51192"/>
    </source>
</evidence>
<reference evidence="7" key="1">
    <citation type="submission" date="2018-06" db="EMBL/GenBank/DDBJ databases">
        <authorList>
            <consortium name="Pathogen Informatics"/>
            <person name="Doyle S."/>
        </authorList>
    </citation>
    <scope>NUCLEOTIDE SEQUENCE [LARGE SCALE GENOMIC DNA]</scope>
    <source>
        <strain evidence="7">NCTC13765</strain>
    </source>
</reference>
<sequence>MNVMQKMSIKAYKDPYLKNLIHKLETDYCRKLYAGSNQLLLSETEILHLLRFSDILCRSDESKHRNLSLKIISLLLEFNEVNSTEYFRIIAANTLVKLGNFPSLPIIDNDENYLKVDEIRNDYILKELVQESPLGMPFTDAQYNVFEEMKKRNHYSFSGSTSFGKSFIFEAFTKYIIKEHNKTDNIAFIVPTKALINQVGNRLKEIVDEFGYKVITTPVIPKVFLNQDNKYIFVFTAERLILYFMDKNNPKIDYLFVDEAHKLLSKKDTRTPLLYHSLVLAKRKSVNIYFAAPNIPNSDVFLEMINNSTDESMSVTESPVVQNRFFIDTVADQTFMISDYGEDIVFPKLKFKENDIVGNLRIVLNTFSEDRQSIIYCNTVEKTMQTAINFATRLDKVKSQKIDELIELIDEKVHHQYYLKKCLDKGVAYHFGGIPEEIKFRIENLYKNGLIKFLFCTSTLLEGVNLPAKNIFILSEKIGDGKMSDIDFWNLAGRAGRLRKDISGNIFCVNLYNQIGYWKDSKDIKLLRKKEIGEIKPQILSKKNENLYKNISNYFEQKEYSNKKLSNEKKKTIEMYGNILLFHDSINNDSVLKDRFLDSNKDSITLLKKTRNSLRVSPEVLATSIDINIANQNKIASSDVPYLPTSTKKEDCLEVLNILYEQYKWIETESGGRNPMIRHKNQLKYYATLMESWINTKPLKVLIQNTINYYYNNGNERDIYIREDGTLKAVKFDKENEFHINKLINDVVSDIENILRFKIKNYVSNYQALLKDKDILNLNVSDWESYIEYGTTDNKTIEIQNLGFPRNIAIFLRDKYLDAFERNNVGIICDIDETYLKNNIDRNKYKFEYEELSLFMNWEIEEK</sequence>
<keyword evidence="3 7" id="KW-0347">Helicase</keyword>
<proteinExistence type="predicted"/>
<dbReference type="EMBL" id="UHFR01000005">
    <property type="protein sequence ID" value="SUN76784.1"/>
    <property type="molecule type" value="Genomic_DNA"/>
</dbReference>
<keyword evidence="8" id="KW-1185">Reference proteome</keyword>
<evidence type="ECO:0000256" key="1">
    <source>
        <dbReference type="ARBA" id="ARBA00022741"/>
    </source>
</evidence>
<dbReference type="PROSITE" id="PS51192">
    <property type="entry name" value="HELICASE_ATP_BIND_1"/>
    <property type="match status" value="1"/>
</dbReference>
<keyword evidence="2" id="KW-0378">Hydrolase</keyword>
<accession>A0A380L0A9</accession>
<dbReference type="GO" id="GO:0004386">
    <property type="term" value="F:helicase activity"/>
    <property type="evidence" value="ECO:0007669"/>
    <property type="project" value="UniProtKB-KW"/>
</dbReference>
<evidence type="ECO:0000313" key="8">
    <source>
        <dbReference type="Proteomes" id="UP000254634"/>
    </source>
</evidence>
<dbReference type="AlphaFoldDB" id="A0A380L0A9"/>
<dbReference type="Proteomes" id="UP000254634">
    <property type="component" value="Unassembled WGS sequence"/>
</dbReference>
<evidence type="ECO:0000256" key="3">
    <source>
        <dbReference type="ARBA" id="ARBA00022806"/>
    </source>
</evidence>
<dbReference type="SMART" id="SM00487">
    <property type="entry name" value="DEXDc"/>
    <property type="match status" value="1"/>
</dbReference>
<dbReference type="Pfam" id="PF00270">
    <property type="entry name" value="DEAD"/>
    <property type="match status" value="1"/>
</dbReference>
<dbReference type="InterPro" id="IPR050474">
    <property type="entry name" value="Hel308_SKI2-like"/>
</dbReference>
<gene>
    <name evidence="7" type="ORF">NCTC13765_01284</name>
</gene>
<feature type="domain" description="Helicase ATP-binding" evidence="5">
    <location>
        <begin position="146"/>
        <end position="312"/>
    </location>
</feature>
<dbReference type="InterPro" id="IPR011545">
    <property type="entry name" value="DEAD/DEAH_box_helicase_dom"/>
</dbReference>
<dbReference type="PANTHER" id="PTHR47961">
    <property type="entry name" value="DNA POLYMERASE THETA, PUTATIVE (AFU_ORTHOLOGUE AFUA_1G05260)-RELATED"/>
    <property type="match status" value="1"/>
</dbReference>
<dbReference type="InterPro" id="IPR027417">
    <property type="entry name" value="P-loop_NTPase"/>
</dbReference>
<dbReference type="STRING" id="1123307.GCA_000380065_00859"/>
<evidence type="ECO:0000256" key="4">
    <source>
        <dbReference type="ARBA" id="ARBA00022840"/>
    </source>
</evidence>
<dbReference type="GO" id="GO:0003676">
    <property type="term" value="F:nucleic acid binding"/>
    <property type="evidence" value="ECO:0007669"/>
    <property type="project" value="InterPro"/>
</dbReference>
<dbReference type="SUPFAM" id="SSF52540">
    <property type="entry name" value="P-loop containing nucleoside triphosphate hydrolases"/>
    <property type="match status" value="2"/>
</dbReference>
<feature type="domain" description="Helicase C-terminal" evidence="6">
    <location>
        <begin position="359"/>
        <end position="555"/>
    </location>
</feature>
<dbReference type="InterPro" id="IPR001650">
    <property type="entry name" value="Helicase_C-like"/>
</dbReference>
<evidence type="ECO:0000313" key="7">
    <source>
        <dbReference type="EMBL" id="SUN76784.1"/>
    </source>
</evidence>
<dbReference type="PANTHER" id="PTHR47961:SF6">
    <property type="entry name" value="DNA-DIRECTED DNA POLYMERASE"/>
    <property type="match status" value="1"/>
</dbReference>
<dbReference type="GO" id="GO:0005524">
    <property type="term" value="F:ATP binding"/>
    <property type="evidence" value="ECO:0007669"/>
    <property type="project" value="UniProtKB-KW"/>
</dbReference>
<evidence type="ECO:0000259" key="6">
    <source>
        <dbReference type="PROSITE" id="PS51194"/>
    </source>
</evidence>
<dbReference type="GO" id="GO:0016787">
    <property type="term" value="F:hydrolase activity"/>
    <property type="evidence" value="ECO:0007669"/>
    <property type="project" value="UniProtKB-KW"/>
</dbReference>
<keyword evidence="1" id="KW-0547">Nucleotide-binding</keyword>
<organism evidence="7 8">
    <name type="scientific">Streptococcus massiliensis</name>
    <dbReference type="NCBI Taxonomy" id="313439"/>
    <lineage>
        <taxon>Bacteria</taxon>
        <taxon>Bacillati</taxon>
        <taxon>Bacillota</taxon>
        <taxon>Bacilli</taxon>
        <taxon>Lactobacillales</taxon>
        <taxon>Streptococcaceae</taxon>
        <taxon>Streptococcus</taxon>
    </lineage>
</organism>
<keyword evidence="4" id="KW-0067">ATP-binding</keyword>
<evidence type="ECO:0000256" key="2">
    <source>
        <dbReference type="ARBA" id="ARBA00022801"/>
    </source>
</evidence>
<dbReference type="PROSITE" id="PS51194">
    <property type="entry name" value="HELICASE_CTER"/>
    <property type="match status" value="1"/>
</dbReference>
<dbReference type="SMART" id="SM00490">
    <property type="entry name" value="HELICc"/>
    <property type="match status" value="1"/>
</dbReference>
<protein>
    <submittedName>
        <fullName evidence="7">DNA helicase-like protein</fullName>
    </submittedName>
</protein>
<name>A0A380L0A9_9STRE</name>
<dbReference type="InterPro" id="IPR014001">
    <property type="entry name" value="Helicase_ATP-bd"/>
</dbReference>
<dbReference type="OrthoDB" id="9815222at2"/>
<dbReference type="RefSeq" id="WP_018371554.1">
    <property type="nucleotide sequence ID" value="NZ_UHFR01000005.1"/>
</dbReference>